<name>A0ABV6VNG7_9ACTN</name>
<feature type="compositionally biased region" description="Low complexity" evidence="1">
    <location>
        <begin position="21"/>
        <end position="43"/>
    </location>
</feature>
<organism evidence="2 3">
    <name type="scientific">Streptacidiphilus cavernicola</name>
    <dbReference type="NCBI Taxonomy" id="3342716"/>
    <lineage>
        <taxon>Bacteria</taxon>
        <taxon>Bacillati</taxon>
        <taxon>Actinomycetota</taxon>
        <taxon>Actinomycetes</taxon>
        <taxon>Kitasatosporales</taxon>
        <taxon>Streptomycetaceae</taxon>
        <taxon>Streptacidiphilus</taxon>
    </lineage>
</organism>
<accession>A0ABV6VNG7</accession>
<evidence type="ECO:0000313" key="3">
    <source>
        <dbReference type="Proteomes" id="UP001592531"/>
    </source>
</evidence>
<feature type="region of interest" description="Disordered" evidence="1">
    <location>
        <begin position="1"/>
        <end position="58"/>
    </location>
</feature>
<feature type="compositionally biased region" description="Pro residues" evidence="1">
    <location>
        <begin position="97"/>
        <end position="107"/>
    </location>
</feature>
<sequence>MSAMIDSPVRHVNRHRAHSLRPTPGRDTAPTATADRAAESATDPLWTATESVTETWDDRIWDDKGWDVDTLEASGAESAGTAASAAHAPSPATLSPAPVPAPAPAPAPAFDTRPVVAPGPASQPGDGLSVPPRRTVGPFPPIRAGGGRHRLPAAVRRRPGPIAAGLMVAATTLAAGTLRFSAPAPLRTSADAGHQCGPLLPGEPCR</sequence>
<protein>
    <submittedName>
        <fullName evidence="2">Uncharacterized protein</fullName>
    </submittedName>
</protein>
<proteinExistence type="predicted"/>
<feature type="compositionally biased region" description="Low complexity" evidence="1">
    <location>
        <begin position="75"/>
        <end position="96"/>
    </location>
</feature>
<evidence type="ECO:0000313" key="2">
    <source>
        <dbReference type="EMBL" id="MFC1415256.1"/>
    </source>
</evidence>
<dbReference type="Proteomes" id="UP001592531">
    <property type="component" value="Unassembled WGS sequence"/>
</dbReference>
<gene>
    <name evidence="2" type="ORF">ACEZDE_01150</name>
</gene>
<feature type="region of interest" description="Disordered" evidence="1">
    <location>
        <begin position="75"/>
        <end position="148"/>
    </location>
</feature>
<comment type="caution">
    <text evidence="2">The sequence shown here is derived from an EMBL/GenBank/DDBJ whole genome shotgun (WGS) entry which is preliminary data.</text>
</comment>
<keyword evidence="3" id="KW-1185">Reference proteome</keyword>
<evidence type="ECO:0000256" key="1">
    <source>
        <dbReference type="SAM" id="MobiDB-lite"/>
    </source>
</evidence>
<reference evidence="2 3" key="1">
    <citation type="submission" date="2024-09" db="EMBL/GenBank/DDBJ databases">
        <authorList>
            <person name="Lee S.D."/>
        </authorList>
    </citation>
    <scope>NUCLEOTIDE SEQUENCE [LARGE SCALE GENOMIC DNA]</scope>
    <source>
        <strain evidence="2 3">N8-3</strain>
    </source>
</reference>
<dbReference type="RefSeq" id="WP_380530644.1">
    <property type="nucleotide sequence ID" value="NZ_JBHFAB010000001.1"/>
</dbReference>
<dbReference type="EMBL" id="JBHFAB010000001">
    <property type="protein sequence ID" value="MFC1415256.1"/>
    <property type="molecule type" value="Genomic_DNA"/>
</dbReference>